<gene>
    <name evidence="4 5" type="primary">LOC117646678</name>
</gene>
<sequence>MAVLLDGSGRELLWLTVLCDGTPCVSTMLSDPAVMRFVAPRCGRLTMLVKNVAIAPACFFSLHRQLMDPASAWNDAANNLVNDFNVIYVGWQEEVSRDASTGRAMLVEPTRQDDGRAVLVSDPAAAAAPRTRFRLSVSPAARDCCSTPTDLSRATWQRKTVPQAAPPLNVILARATGGLLDLQLHQSSLISEVKDQIRCRTCVSFERNGLFWRGEELQNARAVGDYPIQNGDLLEVKPAGGVQPATPTPGALRAVPFVYPDAQHFPDDFSLREESRASGCPTPYTAAASLTPGQGPESEPRPRHDQRGPHLMFEVFYHWPS</sequence>
<evidence type="ECO:0000313" key="4">
    <source>
        <dbReference type="RefSeq" id="XP_034243686.1"/>
    </source>
</evidence>
<dbReference type="RefSeq" id="XP_034243686.1">
    <property type="nucleotide sequence ID" value="XM_034387795.1"/>
</dbReference>
<reference evidence="4 5" key="1">
    <citation type="submission" date="2025-04" db="UniProtKB">
        <authorList>
            <consortium name="RefSeq"/>
        </authorList>
    </citation>
    <scope>IDENTIFICATION</scope>
    <source>
        <tissue evidence="4 5">Total insect</tissue>
    </source>
</reference>
<accession>A0A6P8Z219</accession>
<dbReference type="InterPro" id="IPR000626">
    <property type="entry name" value="Ubiquitin-like_dom"/>
</dbReference>
<dbReference type="GeneID" id="117646678"/>
<dbReference type="CDD" id="cd17039">
    <property type="entry name" value="Ubl_ubiquitin_like"/>
    <property type="match status" value="1"/>
</dbReference>
<dbReference type="RefSeq" id="XP_034243689.1">
    <property type="nucleotide sequence ID" value="XM_034387798.1"/>
</dbReference>
<feature type="region of interest" description="Disordered" evidence="1">
    <location>
        <begin position="273"/>
        <end position="307"/>
    </location>
</feature>
<feature type="domain" description="Ubiquitin-like" evidence="2">
    <location>
        <begin position="168"/>
        <end position="236"/>
    </location>
</feature>
<dbReference type="AlphaFoldDB" id="A0A6P8Z219"/>
<protein>
    <submittedName>
        <fullName evidence="4 5">Uncharacterized protein LOC117646678</fullName>
    </submittedName>
</protein>
<dbReference type="Gene3D" id="3.10.20.90">
    <property type="entry name" value="Phosphatidylinositol 3-kinase Catalytic Subunit, Chain A, domain 1"/>
    <property type="match status" value="1"/>
</dbReference>
<dbReference type="InterPro" id="IPR029071">
    <property type="entry name" value="Ubiquitin-like_domsf"/>
</dbReference>
<evidence type="ECO:0000313" key="5">
    <source>
        <dbReference type="RefSeq" id="XP_034243689.1"/>
    </source>
</evidence>
<organism evidence="4">
    <name type="scientific">Thrips palmi</name>
    <name type="common">Melon thrips</name>
    <dbReference type="NCBI Taxonomy" id="161013"/>
    <lineage>
        <taxon>Eukaryota</taxon>
        <taxon>Metazoa</taxon>
        <taxon>Ecdysozoa</taxon>
        <taxon>Arthropoda</taxon>
        <taxon>Hexapoda</taxon>
        <taxon>Insecta</taxon>
        <taxon>Pterygota</taxon>
        <taxon>Neoptera</taxon>
        <taxon>Paraneoptera</taxon>
        <taxon>Thysanoptera</taxon>
        <taxon>Terebrantia</taxon>
        <taxon>Thripoidea</taxon>
        <taxon>Thripidae</taxon>
        <taxon>Thrips</taxon>
    </lineage>
</organism>
<evidence type="ECO:0000313" key="3">
    <source>
        <dbReference type="Proteomes" id="UP000515158"/>
    </source>
</evidence>
<evidence type="ECO:0000256" key="1">
    <source>
        <dbReference type="SAM" id="MobiDB-lite"/>
    </source>
</evidence>
<dbReference type="SUPFAM" id="SSF54236">
    <property type="entry name" value="Ubiquitin-like"/>
    <property type="match status" value="1"/>
</dbReference>
<dbReference type="PROSITE" id="PS50053">
    <property type="entry name" value="UBIQUITIN_2"/>
    <property type="match status" value="1"/>
</dbReference>
<name>A0A6P8Z219_THRPL</name>
<dbReference type="Proteomes" id="UP000515158">
    <property type="component" value="Unplaced"/>
</dbReference>
<dbReference type="KEGG" id="tpal:117646678"/>
<feature type="compositionally biased region" description="Basic and acidic residues" evidence="1">
    <location>
        <begin position="298"/>
        <end position="307"/>
    </location>
</feature>
<proteinExistence type="predicted"/>
<keyword evidence="3" id="KW-1185">Reference proteome</keyword>
<evidence type="ECO:0000259" key="2">
    <source>
        <dbReference type="PROSITE" id="PS50053"/>
    </source>
</evidence>